<dbReference type="FunCoup" id="B3MSU7">
    <property type="interactions" value="350"/>
</dbReference>
<dbReference type="HOGENOM" id="CLU_016274_0_0_1"/>
<accession>B3MSU7</accession>
<sequence length="356" mass="38418">MKYFGGVEGGATHSRLVICDESGQSVGSTSGLGTNHWGIGIPECARRIADMVERAKEEAGISKTTPLTSLGLSLSGCEQEATNLELEQELRTTFPELALSYAVSSDTMGSMFTASAIGGMVLISGTGSNCLLRNPDGTTANCGGWGNFLGDEGSAWFISYRAVKVVFDDMDNFEKSPAPVDKTWALIKDHFNIETRYDMLPHCYAKFDKPFFANLCKKLAQNADSGDELARGLFREAGVHLARMIVALLPQVSKELVKSGSLSVVCVGSVWSSWNLLQDAFTAELAKTHIKYNLKLVRITKSSAYGACYLGADSAKFDLPRNYADNITVLHTYTGPEKATKATNGVQPLGCCKCNK</sequence>
<dbReference type="Gene3D" id="3.30.420.40">
    <property type="match status" value="1"/>
</dbReference>
<evidence type="ECO:0000256" key="2">
    <source>
        <dbReference type="ARBA" id="ARBA00012122"/>
    </source>
</evidence>
<gene>
    <name evidence="6" type="primary">Dana\GF23238</name>
    <name evidence="6" type="synonym">dana_GLEANR_7898</name>
    <name evidence="6" type="ORF">GF23238</name>
</gene>
<dbReference type="Proteomes" id="UP000007801">
    <property type="component" value="Unassembled WGS sequence"/>
</dbReference>
<dbReference type="STRING" id="7217.B3MSU7"/>
<dbReference type="SMR" id="B3MSU7"/>
<dbReference type="GeneID" id="6505881"/>
<reference evidence="6 7" key="1">
    <citation type="journal article" date="2007" name="Nature">
        <title>Evolution of genes and genomes on the Drosophila phylogeny.</title>
        <authorList>
            <consortium name="Drosophila 12 Genomes Consortium"/>
            <person name="Clark A.G."/>
            <person name="Eisen M.B."/>
            <person name="Smith D.R."/>
            <person name="Bergman C.M."/>
            <person name="Oliver B."/>
            <person name="Markow T.A."/>
            <person name="Kaufman T.C."/>
            <person name="Kellis M."/>
            <person name="Gelbart W."/>
            <person name="Iyer V.N."/>
            <person name="Pollard D.A."/>
            <person name="Sackton T.B."/>
            <person name="Larracuente A.M."/>
            <person name="Singh N.D."/>
            <person name="Abad J.P."/>
            <person name="Abt D.N."/>
            <person name="Adryan B."/>
            <person name="Aguade M."/>
            <person name="Akashi H."/>
            <person name="Anderson W.W."/>
            <person name="Aquadro C.F."/>
            <person name="Ardell D.H."/>
            <person name="Arguello R."/>
            <person name="Artieri C.G."/>
            <person name="Barbash D.A."/>
            <person name="Barker D."/>
            <person name="Barsanti P."/>
            <person name="Batterham P."/>
            <person name="Batzoglou S."/>
            <person name="Begun D."/>
            <person name="Bhutkar A."/>
            <person name="Blanco E."/>
            <person name="Bosak S.A."/>
            <person name="Bradley R.K."/>
            <person name="Brand A.D."/>
            <person name="Brent M.R."/>
            <person name="Brooks A.N."/>
            <person name="Brown R.H."/>
            <person name="Butlin R.K."/>
            <person name="Caggese C."/>
            <person name="Calvi B.R."/>
            <person name="Bernardo de Carvalho A."/>
            <person name="Caspi A."/>
            <person name="Castrezana S."/>
            <person name="Celniker S.E."/>
            <person name="Chang J.L."/>
            <person name="Chapple C."/>
            <person name="Chatterji S."/>
            <person name="Chinwalla A."/>
            <person name="Civetta A."/>
            <person name="Clifton S.W."/>
            <person name="Comeron J.M."/>
            <person name="Costello J.C."/>
            <person name="Coyne J.A."/>
            <person name="Daub J."/>
            <person name="David R.G."/>
            <person name="Delcher A.L."/>
            <person name="Delehaunty K."/>
            <person name="Do C.B."/>
            <person name="Ebling H."/>
            <person name="Edwards K."/>
            <person name="Eickbush T."/>
            <person name="Evans J.D."/>
            <person name="Filipski A."/>
            <person name="Findeiss S."/>
            <person name="Freyhult E."/>
            <person name="Fulton L."/>
            <person name="Fulton R."/>
            <person name="Garcia A.C."/>
            <person name="Gardiner A."/>
            <person name="Garfield D.A."/>
            <person name="Garvin B.E."/>
            <person name="Gibson G."/>
            <person name="Gilbert D."/>
            <person name="Gnerre S."/>
            <person name="Godfrey J."/>
            <person name="Good R."/>
            <person name="Gotea V."/>
            <person name="Gravely B."/>
            <person name="Greenberg A.J."/>
            <person name="Griffiths-Jones S."/>
            <person name="Gross S."/>
            <person name="Guigo R."/>
            <person name="Gustafson E.A."/>
            <person name="Haerty W."/>
            <person name="Hahn M.W."/>
            <person name="Halligan D.L."/>
            <person name="Halpern A.L."/>
            <person name="Halter G.M."/>
            <person name="Han M.V."/>
            <person name="Heger A."/>
            <person name="Hillier L."/>
            <person name="Hinrichs A.S."/>
            <person name="Holmes I."/>
            <person name="Hoskins R.A."/>
            <person name="Hubisz M.J."/>
            <person name="Hultmark D."/>
            <person name="Huntley M.A."/>
            <person name="Jaffe D.B."/>
            <person name="Jagadeeshan S."/>
            <person name="Jeck W.R."/>
            <person name="Johnson J."/>
            <person name="Jones C.D."/>
            <person name="Jordan W.C."/>
            <person name="Karpen G.H."/>
            <person name="Kataoka E."/>
            <person name="Keightley P.D."/>
            <person name="Kheradpour P."/>
            <person name="Kirkness E.F."/>
            <person name="Koerich L.B."/>
            <person name="Kristiansen K."/>
            <person name="Kudrna D."/>
            <person name="Kulathinal R.J."/>
            <person name="Kumar S."/>
            <person name="Kwok R."/>
            <person name="Lander E."/>
            <person name="Langley C.H."/>
            <person name="Lapoint R."/>
            <person name="Lazzaro B.P."/>
            <person name="Lee S.J."/>
            <person name="Levesque L."/>
            <person name="Li R."/>
            <person name="Lin C.F."/>
            <person name="Lin M.F."/>
            <person name="Lindblad-Toh K."/>
            <person name="Llopart A."/>
            <person name="Long M."/>
            <person name="Low L."/>
            <person name="Lozovsky E."/>
            <person name="Lu J."/>
            <person name="Luo M."/>
            <person name="Machado C.A."/>
            <person name="Makalowski W."/>
            <person name="Marzo M."/>
            <person name="Matsuda M."/>
            <person name="Matzkin L."/>
            <person name="McAllister B."/>
            <person name="McBride C.S."/>
            <person name="McKernan B."/>
            <person name="McKernan K."/>
            <person name="Mendez-Lago M."/>
            <person name="Minx P."/>
            <person name="Mollenhauer M.U."/>
            <person name="Montooth K."/>
            <person name="Mount S.M."/>
            <person name="Mu X."/>
            <person name="Myers E."/>
            <person name="Negre B."/>
            <person name="Newfeld S."/>
            <person name="Nielsen R."/>
            <person name="Noor M.A."/>
            <person name="O'Grady P."/>
            <person name="Pachter L."/>
            <person name="Papaceit M."/>
            <person name="Parisi M.J."/>
            <person name="Parisi M."/>
            <person name="Parts L."/>
            <person name="Pedersen J.S."/>
            <person name="Pesole G."/>
            <person name="Phillippy A.M."/>
            <person name="Ponting C.P."/>
            <person name="Pop M."/>
            <person name="Porcelli D."/>
            <person name="Powell J.R."/>
            <person name="Prohaska S."/>
            <person name="Pruitt K."/>
            <person name="Puig M."/>
            <person name="Quesneville H."/>
            <person name="Ram K.R."/>
            <person name="Rand D."/>
            <person name="Rasmussen M.D."/>
            <person name="Reed L.K."/>
            <person name="Reenan R."/>
            <person name="Reily A."/>
            <person name="Remington K.A."/>
            <person name="Rieger T.T."/>
            <person name="Ritchie M.G."/>
            <person name="Robin C."/>
            <person name="Rogers Y.H."/>
            <person name="Rohde C."/>
            <person name="Rozas J."/>
            <person name="Rubenfield M.J."/>
            <person name="Ruiz A."/>
            <person name="Russo S."/>
            <person name="Salzberg S.L."/>
            <person name="Sanchez-Gracia A."/>
            <person name="Saranga D.J."/>
            <person name="Sato H."/>
            <person name="Schaeffer S.W."/>
            <person name="Schatz M.C."/>
            <person name="Schlenke T."/>
            <person name="Schwartz R."/>
            <person name="Segarra C."/>
            <person name="Singh R.S."/>
            <person name="Sirot L."/>
            <person name="Sirota M."/>
            <person name="Sisneros N.B."/>
            <person name="Smith C.D."/>
            <person name="Smith T.F."/>
            <person name="Spieth J."/>
            <person name="Stage D.E."/>
            <person name="Stark A."/>
            <person name="Stephan W."/>
            <person name="Strausberg R.L."/>
            <person name="Strempel S."/>
            <person name="Sturgill D."/>
            <person name="Sutton G."/>
            <person name="Sutton G.G."/>
            <person name="Tao W."/>
            <person name="Teichmann S."/>
            <person name="Tobari Y.N."/>
            <person name="Tomimura Y."/>
            <person name="Tsolas J.M."/>
            <person name="Valente V.L."/>
            <person name="Venter E."/>
            <person name="Venter J.C."/>
            <person name="Vicario S."/>
            <person name="Vieira F.G."/>
            <person name="Vilella A.J."/>
            <person name="Villasante A."/>
            <person name="Walenz B."/>
            <person name="Wang J."/>
            <person name="Wasserman M."/>
            <person name="Watts T."/>
            <person name="Wilson D."/>
            <person name="Wilson R.K."/>
            <person name="Wing R.A."/>
            <person name="Wolfner M.F."/>
            <person name="Wong A."/>
            <person name="Wong G.K."/>
            <person name="Wu C.I."/>
            <person name="Wu G."/>
            <person name="Yamamoto D."/>
            <person name="Yang H.P."/>
            <person name="Yang S.P."/>
            <person name="Yorke J.A."/>
            <person name="Yoshida K."/>
            <person name="Zdobnov E."/>
            <person name="Zhang P."/>
            <person name="Zhang Y."/>
            <person name="Zimin A.V."/>
            <person name="Baldwin J."/>
            <person name="Abdouelleil A."/>
            <person name="Abdulkadir J."/>
            <person name="Abebe A."/>
            <person name="Abera B."/>
            <person name="Abreu J."/>
            <person name="Acer S.C."/>
            <person name="Aftuck L."/>
            <person name="Alexander A."/>
            <person name="An P."/>
            <person name="Anderson E."/>
            <person name="Anderson S."/>
            <person name="Arachi H."/>
            <person name="Azer M."/>
            <person name="Bachantsang P."/>
            <person name="Barry A."/>
            <person name="Bayul T."/>
            <person name="Berlin A."/>
            <person name="Bessette D."/>
            <person name="Bloom T."/>
            <person name="Blye J."/>
            <person name="Boguslavskiy L."/>
            <person name="Bonnet C."/>
            <person name="Boukhgalter B."/>
            <person name="Bourzgui I."/>
            <person name="Brown A."/>
            <person name="Cahill P."/>
            <person name="Channer S."/>
            <person name="Cheshatsang Y."/>
            <person name="Chuda L."/>
            <person name="Citroen M."/>
            <person name="Collymore A."/>
            <person name="Cooke P."/>
            <person name="Costello M."/>
            <person name="D'Aco K."/>
            <person name="Daza R."/>
            <person name="De Haan G."/>
            <person name="DeGray S."/>
            <person name="DeMaso C."/>
            <person name="Dhargay N."/>
            <person name="Dooley K."/>
            <person name="Dooley E."/>
            <person name="Doricent M."/>
            <person name="Dorje P."/>
            <person name="Dorjee K."/>
            <person name="Dupes A."/>
            <person name="Elong R."/>
            <person name="Falk J."/>
            <person name="Farina A."/>
            <person name="Faro S."/>
            <person name="Ferguson D."/>
            <person name="Fisher S."/>
            <person name="Foley C.D."/>
            <person name="Franke A."/>
            <person name="Friedrich D."/>
            <person name="Gadbois L."/>
            <person name="Gearin G."/>
            <person name="Gearin C.R."/>
            <person name="Giannoukos G."/>
            <person name="Goode T."/>
            <person name="Graham J."/>
            <person name="Grandbois E."/>
            <person name="Grewal S."/>
            <person name="Gyaltsen K."/>
            <person name="Hafez N."/>
            <person name="Hagos B."/>
            <person name="Hall J."/>
            <person name="Henson C."/>
            <person name="Hollinger A."/>
            <person name="Honan T."/>
            <person name="Huard M.D."/>
            <person name="Hughes L."/>
            <person name="Hurhula B."/>
            <person name="Husby M.E."/>
            <person name="Kamat A."/>
            <person name="Kanga B."/>
            <person name="Kashin S."/>
            <person name="Khazanovich D."/>
            <person name="Kisner P."/>
            <person name="Lance K."/>
            <person name="Lara M."/>
            <person name="Lee W."/>
            <person name="Lennon N."/>
            <person name="Letendre F."/>
            <person name="LeVine R."/>
            <person name="Lipovsky A."/>
            <person name="Liu X."/>
            <person name="Liu J."/>
            <person name="Liu S."/>
            <person name="Lokyitsang T."/>
            <person name="Lokyitsang Y."/>
            <person name="Lubonja R."/>
            <person name="Lui A."/>
            <person name="MacDonald P."/>
            <person name="Magnisalis V."/>
            <person name="Maru K."/>
            <person name="Matthews C."/>
            <person name="McCusker W."/>
            <person name="McDonough S."/>
            <person name="Mehta T."/>
            <person name="Meldrim J."/>
            <person name="Meneus L."/>
            <person name="Mihai O."/>
            <person name="Mihalev A."/>
            <person name="Mihova T."/>
            <person name="Mittelman R."/>
            <person name="Mlenga V."/>
            <person name="Montmayeur A."/>
            <person name="Mulrain L."/>
            <person name="Navidi A."/>
            <person name="Naylor J."/>
            <person name="Negash T."/>
            <person name="Nguyen T."/>
            <person name="Nguyen N."/>
            <person name="Nicol R."/>
            <person name="Norbu C."/>
            <person name="Norbu N."/>
            <person name="Novod N."/>
            <person name="O'Neill B."/>
            <person name="Osman S."/>
            <person name="Markiewicz E."/>
            <person name="Oyono O.L."/>
            <person name="Patti C."/>
            <person name="Phunkhang P."/>
            <person name="Pierre F."/>
            <person name="Priest M."/>
            <person name="Raghuraman S."/>
            <person name="Rege F."/>
            <person name="Reyes R."/>
            <person name="Rise C."/>
            <person name="Rogov P."/>
            <person name="Ross K."/>
            <person name="Ryan E."/>
            <person name="Settipalli S."/>
            <person name="Shea T."/>
            <person name="Sherpa N."/>
            <person name="Shi L."/>
            <person name="Shih D."/>
            <person name="Sparrow T."/>
            <person name="Spaulding J."/>
            <person name="Stalker J."/>
            <person name="Stange-Thomann N."/>
            <person name="Stavropoulos S."/>
            <person name="Stone C."/>
            <person name="Strader C."/>
            <person name="Tesfaye S."/>
            <person name="Thomson T."/>
            <person name="Thoulutsang Y."/>
            <person name="Thoulutsang D."/>
            <person name="Topham K."/>
            <person name="Topping I."/>
            <person name="Tsamla T."/>
            <person name="Vassiliev H."/>
            <person name="Vo A."/>
            <person name="Wangchuk T."/>
            <person name="Wangdi T."/>
            <person name="Weiand M."/>
            <person name="Wilkinson J."/>
            <person name="Wilson A."/>
            <person name="Yadav S."/>
            <person name="Young G."/>
            <person name="Yu Q."/>
            <person name="Zembek L."/>
            <person name="Zhong D."/>
            <person name="Zimmer A."/>
            <person name="Zwirko Z."/>
            <person name="Jaffe D.B."/>
            <person name="Alvarez P."/>
            <person name="Brockman W."/>
            <person name="Butler J."/>
            <person name="Chin C."/>
            <person name="Gnerre S."/>
            <person name="Grabherr M."/>
            <person name="Kleber M."/>
            <person name="Mauceli E."/>
            <person name="MacCallum I."/>
        </authorList>
    </citation>
    <scope>NUCLEOTIDE SEQUENCE [LARGE SCALE GENOMIC DNA]</scope>
    <source>
        <strain evidence="6">TSC#14024-0371.13</strain>
        <strain evidence="7">Tucson 14024-0371.13</strain>
    </source>
</reference>
<evidence type="ECO:0000259" key="5">
    <source>
        <dbReference type="Pfam" id="PF01869"/>
    </source>
</evidence>
<proteinExistence type="inferred from homology"/>
<dbReference type="PANTHER" id="PTHR12862:SF0">
    <property type="entry name" value="N-ACETYL-D-GLUCOSAMINE KINASE"/>
    <property type="match status" value="1"/>
</dbReference>
<dbReference type="SUPFAM" id="SSF53067">
    <property type="entry name" value="Actin-like ATPase domain"/>
    <property type="match status" value="2"/>
</dbReference>
<reference evidence="6" key="3">
    <citation type="submission" date="2015-10" db="EMBL/GenBank/DDBJ databases">
        <authorList>
            <consortium name="FlyBase"/>
        </authorList>
    </citation>
    <scope>NUCLEOTIDE SEQUENCE</scope>
    <source>
        <strain evidence="6">TSC#14024-0371.13</strain>
    </source>
</reference>
<dbReference type="InterPro" id="IPR039758">
    <property type="entry name" value="NAGK-like"/>
</dbReference>
<evidence type="ECO:0000313" key="6">
    <source>
        <dbReference type="EMBL" id="EDV30337.1"/>
    </source>
</evidence>
<dbReference type="OrthoDB" id="311172at2759"/>
<dbReference type="InterPro" id="IPR043129">
    <property type="entry name" value="ATPase_NBD"/>
</dbReference>
<evidence type="ECO:0000256" key="3">
    <source>
        <dbReference type="ARBA" id="ARBA00014974"/>
    </source>
</evidence>
<name>B3MSU7_DROAN</name>
<reference evidence="6" key="2">
    <citation type="journal article" date="2008" name="Bioinformatics">
        <title>Assembly reconciliation.</title>
        <authorList>
            <person name="Zimin A.V."/>
            <person name="Smith D.R."/>
            <person name="Sutton G."/>
            <person name="Yorke J.A."/>
        </authorList>
    </citation>
    <scope>NUCLEOTIDE SEQUENCE</scope>
    <source>
        <strain evidence="6">TSC#14024-0371.13</strain>
    </source>
</reference>
<feature type="domain" description="ATPase BadF/BadG/BcrA/BcrD type" evidence="5">
    <location>
        <begin position="6"/>
        <end position="295"/>
    </location>
</feature>
<dbReference type="EC" id="2.7.1.59" evidence="2"/>
<evidence type="ECO:0000256" key="1">
    <source>
        <dbReference type="ARBA" id="ARBA00006198"/>
    </source>
</evidence>
<dbReference type="AlphaFoldDB" id="B3MSU7"/>
<dbReference type="EMBL" id="CH902623">
    <property type="protein sequence ID" value="KPU72804.1"/>
    <property type="molecule type" value="Genomic_DNA"/>
</dbReference>
<dbReference type="InterPro" id="IPR002731">
    <property type="entry name" value="ATPase_BadF"/>
</dbReference>
<evidence type="ECO:0000313" key="7">
    <source>
        <dbReference type="Proteomes" id="UP000007801"/>
    </source>
</evidence>
<dbReference type="KEGG" id="dan:6505881"/>
<dbReference type="GO" id="GO:0045127">
    <property type="term" value="F:N-acetylglucosamine kinase activity"/>
    <property type="evidence" value="ECO:0007669"/>
    <property type="project" value="UniProtKB-EC"/>
</dbReference>
<evidence type="ECO:0000256" key="4">
    <source>
        <dbReference type="ARBA" id="ARBA00031123"/>
    </source>
</evidence>
<dbReference type="OMA" id="IETRYDM"/>
<comment type="similarity">
    <text evidence="1">Belongs to the eukaryotic-type N-acetylglucosamine kinase family.</text>
</comment>
<dbReference type="PANTHER" id="PTHR12862">
    <property type="entry name" value="BADF TYPE ATPASE DOMAIN-CONTAINING PROTEIN"/>
    <property type="match status" value="1"/>
</dbReference>
<dbReference type="CDD" id="cd24078">
    <property type="entry name" value="ASKHA_NBD_NAGK_meta"/>
    <property type="match status" value="1"/>
</dbReference>
<dbReference type="Pfam" id="PF01869">
    <property type="entry name" value="BcrAD_BadFG"/>
    <property type="match status" value="1"/>
</dbReference>
<dbReference type="eggNOG" id="KOG1794">
    <property type="taxonomic scope" value="Eukaryota"/>
</dbReference>
<keyword evidence="7" id="KW-1185">Reference proteome</keyword>
<protein>
    <recommendedName>
        <fullName evidence="3">N-acetyl-D-glucosamine kinase</fullName>
        <ecNumber evidence="2">2.7.1.59</ecNumber>
    </recommendedName>
    <alternativeName>
        <fullName evidence="4">GlcNAc kinase</fullName>
    </alternativeName>
</protein>
<dbReference type="EMBL" id="CH902623">
    <property type="protein sequence ID" value="EDV30337.1"/>
    <property type="molecule type" value="Genomic_DNA"/>
</dbReference>
<organism evidence="6 7">
    <name type="scientific">Drosophila ananassae</name>
    <name type="common">Fruit fly</name>
    <dbReference type="NCBI Taxonomy" id="7217"/>
    <lineage>
        <taxon>Eukaryota</taxon>
        <taxon>Metazoa</taxon>
        <taxon>Ecdysozoa</taxon>
        <taxon>Arthropoda</taxon>
        <taxon>Hexapoda</taxon>
        <taxon>Insecta</taxon>
        <taxon>Pterygota</taxon>
        <taxon>Neoptera</taxon>
        <taxon>Endopterygota</taxon>
        <taxon>Diptera</taxon>
        <taxon>Brachycera</taxon>
        <taxon>Muscomorpha</taxon>
        <taxon>Ephydroidea</taxon>
        <taxon>Drosophilidae</taxon>
        <taxon>Drosophila</taxon>
        <taxon>Sophophora</taxon>
    </lineage>
</organism>